<keyword evidence="12" id="KW-1185">Reference proteome</keyword>
<evidence type="ECO:0000256" key="8">
    <source>
        <dbReference type="ARBA" id="ARBA00023306"/>
    </source>
</evidence>
<sequence>MWDNHQLLKGLANFLLGASLLMLMYAGGFWVTHAPVFPVKKIQIQGQMKRVTPEQLRFIAEHELTGTFFTLDIDKTRAAFGKLPWVRDAQVRRRWPDALEIAVEEHVALARWGENGLVDSHGDRFDAASDQQLPVFYGPAGAEKDMTAMLARLRQGLKPTGLAPKDIWLSPRRAWQVGLDNDIKLDLGRGDVDLRVERFAQYWKDKLAALPYHIDYVDMRYPNGFAVRMPDYKAPPAQVKK</sequence>
<evidence type="ECO:0000256" key="1">
    <source>
        <dbReference type="ARBA" id="ARBA00004370"/>
    </source>
</evidence>
<dbReference type="Proteomes" id="UP000248395">
    <property type="component" value="Unassembled WGS sequence"/>
</dbReference>
<dbReference type="InterPro" id="IPR034746">
    <property type="entry name" value="POTRA"/>
</dbReference>
<dbReference type="InterPro" id="IPR045335">
    <property type="entry name" value="FtsQ_C_sf"/>
</dbReference>
<protein>
    <recommendedName>
        <fullName evidence="9">Cell division protein FtsQ</fullName>
    </recommendedName>
</protein>
<keyword evidence="2 9" id="KW-1003">Cell membrane</keyword>
<keyword evidence="8 9" id="KW-0131">Cell cycle</keyword>
<keyword evidence="7 9" id="KW-0472">Membrane</keyword>
<dbReference type="PANTHER" id="PTHR35851">
    <property type="entry name" value="CELL DIVISION PROTEIN FTSQ"/>
    <property type="match status" value="1"/>
</dbReference>
<keyword evidence="4 9" id="KW-0132">Cell division</keyword>
<comment type="subunit">
    <text evidence="9">Part of a complex composed of FtsB, FtsL and FtsQ.</text>
</comment>
<dbReference type="PANTHER" id="PTHR35851:SF1">
    <property type="entry name" value="CELL DIVISION PROTEIN FTSQ"/>
    <property type="match status" value="1"/>
</dbReference>
<dbReference type="InterPro" id="IPR005548">
    <property type="entry name" value="Cell_div_FtsQ/DivIB_C"/>
</dbReference>
<evidence type="ECO:0000256" key="3">
    <source>
        <dbReference type="ARBA" id="ARBA00022519"/>
    </source>
</evidence>
<feature type="transmembrane region" description="Helical" evidence="9">
    <location>
        <begin position="12"/>
        <end position="31"/>
    </location>
</feature>
<evidence type="ECO:0000256" key="5">
    <source>
        <dbReference type="ARBA" id="ARBA00022692"/>
    </source>
</evidence>
<dbReference type="InterPro" id="IPR026579">
    <property type="entry name" value="FtsQ"/>
</dbReference>
<dbReference type="Pfam" id="PF08478">
    <property type="entry name" value="POTRA_1"/>
    <property type="match status" value="1"/>
</dbReference>
<evidence type="ECO:0000256" key="4">
    <source>
        <dbReference type="ARBA" id="ARBA00022618"/>
    </source>
</evidence>
<dbReference type="Gene3D" id="3.10.20.310">
    <property type="entry name" value="membrane protein fhac"/>
    <property type="match status" value="1"/>
</dbReference>
<dbReference type="GO" id="GO:0005886">
    <property type="term" value="C:plasma membrane"/>
    <property type="evidence" value="ECO:0007669"/>
    <property type="project" value="UniProtKB-SubCell"/>
</dbReference>
<dbReference type="PROSITE" id="PS51779">
    <property type="entry name" value="POTRA"/>
    <property type="match status" value="1"/>
</dbReference>
<comment type="similarity">
    <text evidence="9">Belongs to the FtsQ/DivIB family. FtsQ subfamily.</text>
</comment>
<accession>A0A318JXA6</accession>
<feature type="domain" description="POTRA" evidence="10">
    <location>
        <begin position="37"/>
        <end position="106"/>
    </location>
</feature>
<dbReference type="HAMAP" id="MF_00911">
    <property type="entry name" value="FtsQ_subfam"/>
    <property type="match status" value="1"/>
</dbReference>
<keyword evidence="3 9" id="KW-0997">Cell inner membrane</keyword>
<dbReference type="RefSeq" id="WP_059285654.1">
    <property type="nucleotide sequence ID" value="NZ_LNQU01000035.1"/>
</dbReference>
<gene>
    <name evidence="9" type="primary">ftsQ</name>
    <name evidence="11" type="ORF">DFR38_103161</name>
</gene>
<proteinExistence type="inferred from homology"/>
<comment type="function">
    <text evidence="9">Essential cell division protein. May link together the upstream cell division proteins, which are predominantly cytoplasmic, with the downstream cell division proteins, which are predominantly periplasmic. May control correct divisome assembly.</text>
</comment>
<comment type="subcellular location">
    <subcellularLocation>
        <location evidence="9">Cell inner membrane</location>
        <topology evidence="9">Single-pass type II membrane protein</topology>
    </subcellularLocation>
    <subcellularLocation>
        <location evidence="1">Membrane</location>
    </subcellularLocation>
    <text evidence="9">Localizes to the division septum.</text>
</comment>
<dbReference type="GO" id="GO:0090529">
    <property type="term" value="P:cell septum assembly"/>
    <property type="evidence" value="ECO:0007669"/>
    <property type="project" value="InterPro"/>
</dbReference>
<evidence type="ECO:0000256" key="6">
    <source>
        <dbReference type="ARBA" id="ARBA00022989"/>
    </source>
</evidence>
<evidence type="ECO:0000313" key="11">
    <source>
        <dbReference type="EMBL" id="PXX49981.1"/>
    </source>
</evidence>
<dbReference type="EMBL" id="QJKC01000003">
    <property type="protein sequence ID" value="PXX49981.1"/>
    <property type="molecule type" value="Genomic_DNA"/>
</dbReference>
<evidence type="ECO:0000256" key="9">
    <source>
        <dbReference type="HAMAP-Rule" id="MF_00911"/>
    </source>
</evidence>
<organism evidence="11 12">
    <name type="scientific">Aquitalea magnusonii</name>
    <dbReference type="NCBI Taxonomy" id="332411"/>
    <lineage>
        <taxon>Bacteria</taxon>
        <taxon>Pseudomonadati</taxon>
        <taxon>Pseudomonadota</taxon>
        <taxon>Betaproteobacteria</taxon>
        <taxon>Neisseriales</taxon>
        <taxon>Chromobacteriaceae</taxon>
        <taxon>Aquitalea</taxon>
    </lineage>
</organism>
<dbReference type="Pfam" id="PF03799">
    <property type="entry name" value="FtsQ_DivIB_C"/>
    <property type="match status" value="1"/>
</dbReference>
<evidence type="ECO:0000256" key="7">
    <source>
        <dbReference type="ARBA" id="ARBA00023136"/>
    </source>
</evidence>
<dbReference type="AlphaFoldDB" id="A0A318JXA6"/>
<evidence type="ECO:0000313" key="12">
    <source>
        <dbReference type="Proteomes" id="UP000248395"/>
    </source>
</evidence>
<keyword evidence="6 9" id="KW-1133">Transmembrane helix</keyword>
<evidence type="ECO:0000256" key="2">
    <source>
        <dbReference type="ARBA" id="ARBA00022475"/>
    </source>
</evidence>
<dbReference type="Gene3D" id="3.40.50.11690">
    <property type="entry name" value="Cell division protein FtsQ/DivIB"/>
    <property type="match status" value="1"/>
</dbReference>
<dbReference type="GO" id="GO:0032153">
    <property type="term" value="C:cell division site"/>
    <property type="evidence" value="ECO:0007669"/>
    <property type="project" value="UniProtKB-UniRule"/>
</dbReference>
<keyword evidence="5 9" id="KW-0812">Transmembrane</keyword>
<evidence type="ECO:0000259" key="10">
    <source>
        <dbReference type="PROSITE" id="PS51779"/>
    </source>
</evidence>
<dbReference type="GO" id="GO:0043093">
    <property type="term" value="P:FtsZ-dependent cytokinesis"/>
    <property type="evidence" value="ECO:0007669"/>
    <property type="project" value="UniProtKB-UniRule"/>
</dbReference>
<comment type="caution">
    <text evidence="11">The sequence shown here is derived from an EMBL/GenBank/DDBJ whole genome shotgun (WGS) entry which is preliminary data.</text>
</comment>
<reference evidence="11 12" key="1">
    <citation type="submission" date="2018-05" db="EMBL/GenBank/DDBJ databases">
        <title>Genomic Encyclopedia of Type Strains, Phase IV (KMG-IV): sequencing the most valuable type-strain genomes for metagenomic binning, comparative biology and taxonomic classification.</title>
        <authorList>
            <person name="Goeker M."/>
        </authorList>
    </citation>
    <scope>NUCLEOTIDE SEQUENCE [LARGE SCALE GENOMIC DNA]</scope>
    <source>
        <strain evidence="11 12">DSM 25134</strain>
    </source>
</reference>
<dbReference type="InterPro" id="IPR013685">
    <property type="entry name" value="POTRA_FtsQ_type"/>
</dbReference>
<dbReference type="OrthoDB" id="9790370at2"/>
<name>A0A318JXA6_9NEIS</name>